<organism evidence="2 3">
    <name type="scientific">Coraliomargarita algicola</name>
    <dbReference type="NCBI Taxonomy" id="3092156"/>
    <lineage>
        <taxon>Bacteria</taxon>
        <taxon>Pseudomonadati</taxon>
        <taxon>Verrucomicrobiota</taxon>
        <taxon>Opitutia</taxon>
        <taxon>Puniceicoccales</taxon>
        <taxon>Coraliomargaritaceae</taxon>
        <taxon>Coraliomargarita</taxon>
    </lineage>
</organism>
<evidence type="ECO:0000256" key="1">
    <source>
        <dbReference type="ARBA" id="ARBA00006479"/>
    </source>
</evidence>
<evidence type="ECO:0000313" key="3">
    <source>
        <dbReference type="Proteomes" id="UP001324993"/>
    </source>
</evidence>
<dbReference type="InterPro" id="IPR049874">
    <property type="entry name" value="ROK_cs"/>
</dbReference>
<name>A0ABZ0RHU7_9BACT</name>
<dbReference type="PROSITE" id="PS01125">
    <property type="entry name" value="ROK"/>
    <property type="match status" value="1"/>
</dbReference>
<dbReference type="EMBL" id="CP138858">
    <property type="protein sequence ID" value="WPJ95043.1"/>
    <property type="molecule type" value="Genomic_DNA"/>
</dbReference>
<reference evidence="2 3" key="1">
    <citation type="submission" date="2023-11" db="EMBL/GenBank/DDBJ databases">
        <title>Coraliomargarita sp. nov., isolated from marine algae.</title>
        <authorList>
            <person name="Lee J.K."/>
            <person name="Baek J.H."/>
            <person name="Kim J.M."/>
            <person name="Choi D.G."/>
            <person name="Jeon C.O."/>
        </authorList>
    </citation>
    <scope>NUCLEOTIDE SEQUENCE [LARGE SCALE GENOMIC DNA]</scope>
    <source>
        <strain evidence="2 3">J2-16</strain>
    </source>
</reference>
<sequence length="317" mass="33547">MKLSIGVDIGGTNTCVGAVTTDGLVLTRIQFRTDDYENGIVYADRLAEAVREVMQASAENTSPEWSGLGIGAPNGNYLTGSIEEPPNLRFKGITPLVSLLKERLDLPQIRLTNDANAAAIGEKIFGAAKDYSDFIMITLGTGLGSGIFVNNQLVYGHDGFAGELGHISVIPDGRYCGFGRRGSLENYCSATGIRRTYFEMIAQRGGHTSLDHKPLGEITAKDIADAADQGDPIAQATMDFTGRLLGEALASTALITSPAAFFLFGGPVQAGEILLGPTRRSFEKHLIPPFKNKIKIIESALPMGDAAIIGAAALVAS</sequence>
<dbReference type="PANTHER" id="PTHR18964">
    <property type="entry name" value="ROK (REPRESSOR, ORF, KINASE) FAMILY"/>
    <property type="match status" value="1"/>
</dbReference>
<keyword evidence="3" id="KW-1185">Reference proteome</keyword>
<gene>
    <name evidence="2" type="ORF">SH580_16565</name>
</gene>
<proteinExistence type="inferred from homology"/>
<accession>A0ABZ0RHU7</accession>
<comment type="similarity">
    <text evidence="1">Belongs to the ROK (NagC/XylR) family.</text>
</comment>
<dbReference type="Pfam" id="PF00480">
    <property type="entry name" value="ROK"/>
    <property type="match status" value="1"/>
</dbReference>
<protein>
    <submittedName>
        <fullName evidence="2">ROK family protein</fullName>
    </submittedName>
</protein>
<dbReference type="Gene3D" id="3.30.420.40">
    <property type="match status" value="2"/>
</dbReference>
<dbReference type="SUPFAM" id="SSF53067">
    <property type="entry name" value="Actin-like ATPase domain"/>
    <property type="match status" value="1"/>
</dbReference>
<dbReference type="PANTHER" id="PTHR18964:SF149">
    <property type="entry name" value="BIFUNCTIONAL UDP-N-ACETYLGLUCOSAMINE 2-EPIMERASE_N-ACETYLMANNOSAMINE KINASE"/>
    <property type="match status" value="1"/>
</dbReference>
<evidence type="ECO:0000313" key="2">
    <source>
        <dbReference type="EMBL" id="WPJ95043.1"/>
    </source>
</evidence>
<dbReference type="InterPro" id="IPR043129">
    <property type="entry name" value="ATPase_NBD"/>
</dbReference>
<dbReference type="Proteomes" id="UP001324993">
    <property type="component" value="Chromosome"/>
</dbReference>
<dbReference type="InterPro" id="IPR000600">
    <property type="entry name" value="ROK"/>
</dbReference>
<dbReference type="RefSeq" id="WP_319831945.1">
    <property type="nucleotide sequence ID" value="NZ_CP138858.1"/>
</dbReference>